<dbReference type="STRING" id="427683.A5481_01880"/>
<dbReference type="Gene3D" id="1.20.1250.20">
    <property type="entry name" value="MFS general substrate transporter like domains"/>
    <property type="match status" value="2"/>
</dbReference>
<feature type="transmembrane region" description="Helical" evidence="4">
    <location>
        <begin position="363"/>
        <end position="383"/>
    </location>
</feature>
<dbReference type="SUPFAM" id="SSF103473">
    <property type="entry name" value="MFS general substrate transporter"/>
    <property type="match status" value="1"/>
</dbReference>
<accession>A0A179SJK3</accession>
<feature type="transmembrane region" description="Helical" evidence="4">
    <location>
        <begin position="219"/>
        <end position="240"/>
    </location>
</feature>
<feature type="transmembrane region" description="Helical" evidence="4">
    <location>
        <begin position="524"/>
        <end position="549"/>
    </location>
</feature>
<protein>
    <submittedName>
        <fullName evidence="6">MFS transporter</fullName>
    </submittedName>
</protein>
<dbReference type="InterPro" id="IPR011701">
    <property type="entry name" value="MFS"/>
</dbReference>
<dbReference type="PANTHER" id="PTHR11360">
    <property type="entry name" value="MONOCARBOXYLATE TRANSPORTER"/>
    <property type="match status" value="1"/>
</dbReference>
<dbReference type="GO" id="GO:0022857">
    <property type="term" value="F:transmembrane transporter activity"/>
    <property type="evidence" value="ECO:0007669"/>
    <property type="project" value="InterPro"/>
</dbReference>
<name>A0A179SJK3_9HYPH</name>
<dbReference type="InterPro" id="IPR036259">
    <property type="entry name" value="MFS_trans_sf"/>
</dbReference>
<feature type="transmembrane region" description="Helical" evidence="4">
    <location>
        <begin position="459"/>
        <end position="483"/>
    </location>
</feature>
<dbReference type="PROSITE" id="PS50850">
    <property type="entry name" value="MFS"/>
    <property type="match status" value="1"/>
</dbReference>
<dbReference type="Proteomes" id="UP000078316">
    <property type="component" value="Unassembled WGS sequence"/>
</dbReference>
<feature type="transmembrane region" description="Helical" evidence="4">
    <location>
        <begin position="93"/>
        <end position="111"/>
    </location>
</feature>
<dbReference type="PANTHER" id="PTHR11360:SF317">
    <property type="entry name" value="MAJOR FACILITATOR SUPERFAMILY (MFS) PROFILE DOMAIN-CONTAINING PROTEIN-RELATED"/>
    <property type="match status" value="1"/>
</dbReference>
<feature type="transmembrane region" description="Helical" evidence="4">
    <location>
        <begin position="32"/>
        <end position="56"/>
    </location>
</feature>
<proteinExistence type="predicted"/>
<dbReference type="InterPro" id="IPR050327">
    <property type="entry name" value="Proton-linked_MCT"/>
</dbReference>
<keyword evidence="2 4" id="KW-1133">Transmembrane helix</keyword>
<feature type="transmembrane region" description="Helical" evidence="4">
    <location>
        <begin position="148"/>
        <end position="167"/>
    </location>
</feature>
<dbReference type="EMBL" id="LWHQ01000006">
    <property type="protein sequence ID" value="OAS27200.1"/>
    <property type="molecule type" value="Genomic_DNA"/>
</dbReference>
<sequence>MDASVVNRSPGVVAPGLLTRERIVARAGFNRWLVPPAALAIHLCIGMSYGLSVFWLPLSRALSVGQATPAACPDMGLATALVTTTCDWRVSDLVLVFSIGIVMLGLSAALFGGWLERAGPRKAGLVAALAWGGGFLIGSLGVYLHQLWLVWLGMGLIGGIGLGLGYISPVSTLVKWFPDRRGMATGMAIMGFGGGAMIGSPLADLLITHFKGPGQAGVWQTLAIMGAGYLVVMLCGAFGYRVPPEGWQPEGWTSPAARNRMITSGHVHLSNAHRTPQFWLLWAMLCLNVSAGIGVLALASPMLQEIFGGALIGRPEVGFGQLDAGQKAQVAAIAAGFVGLLSLFNILGRFFWATLSDRIGRKVTYATFFALGCVLYGAAPWAAGIGSKALFVLFFCVILSMYGGGFATIPAYLADVFGTRFVGAIHGRLLTAWSTAGVVGPLVVTAIRQAQVDAGVQGAALYSRTLLILAGFLALGFVANLLVRPLAERWFMTPADIGSGTSAASTAPSGAFGIGRGGLTPVALLAWAAVGLPILWGVWITLAKALILFR</sequence>
<reference evidence="6 7" key="1">
    <citation type="submission" date="2016-04" db="EMBL/GenBank/DDBJ databases">
        <authorList>
            <person name="Evans L.H."/>
            <person name="Alamgir A."/>
            <person name="Owens N."/>
            <person name="Weber N.D."/>
            <person name="Virtaneva K."/>
            <person name="Barbian K."/>
            <person name="Babar A."/>
            <person name="Rosenke K."/>
        </authorList>
    </citation>
    <scope>NUCLEOTIDE SEQUENCE [LARGE SCALE GENOMIC DNA]</scope>
    <source>
        <strain evidence="6 7">PMB02</strain>
    </source>
</reference>
<feature type="transmembrane region" description="Helical" evidence="4">
    <location>
        <begin position="330"/>
        <end position="351"/>
    </location>
</feature>
<comment type="caution">
    <text evidence="6">The sequence shown here is derived from an EMBL/GenBank/DDBJ whole genome shotgun (WGS) entry which is preliminary data.</text>
</comment>
<organism evidence="6 7">
    <name type="scientific">Methylobacterium platani</name>
    <dbReference type="NCBI Taxonomy" id="427683"/>
    <lineage>
        <taxon>Bacteria</taxon>
        <taxon>Pseudomonadati</taxon>
        <taxon>Pseudomonadota</taxon>
        <taxon>Alphaproteobacteria</taxon>
        <taxon>Hyphomicrobiales</taxon>
        <taxon>Methylobacteriaceae</taxon>
        <taxon>Methylobacterium</taxon>
    </lineage>
</organism>
<feature type="transmembrane region" description="Helical" evidence="4">
    <location>
        <begin position="389"/>
        <end position="413"/>
    </location>
</feature>
<feature type="transmembrane region" description="Helical" evidence="4">
    <location>
        <begin position="278"/>
        <end position="299"/>
    </location>
</feature>
<feature type="transmembrane region" description="Helical" evidence="4">
    <location>
        <begin position="425"/>
        <end position="447"/>
    </location>
</feature>
<dbReference type="OrthoDB" id="9793415at2"/>
<evidence type="ECO:0000313" key="7">
    <source>
        <dbReference type="Proteomes" id="UP000078316"/>
    </source>
</evidence>
<feature type="domain" description="Major facilitator superfamily (MFS) profile" evidence="5">
    <location>
        <begin position="45"/>
        <end position="488"/>
    </location>
</feature>
<feature type="transmembrane region" description="Helical" evidence="4">
    <location>
        <begin position="123"/>
        <end position="142"/>
    </location>
</feature>
<dbReference type="InterPro" id="IPR020846">
    <property type="entry name" value="MFS_dom"/>
</dbReference>
<gene>
    <name evidence="6" type="ORF">A5481_01880</name>
</gene>
<dbReference type="AlphaFoldDB" id="A0A179SJK3"/>
<evidence type="ECO:0000256" key="1">
    <source>
        <dbReference type="ARBA" id="ARBA00022692"/>
    </source>
</evidence>
<evidence type="ECO:0000256" key="4">
    <source>
        <dbReference type="SAM" id="Phobius"/>
    </source>
</evidence>
<evidence type="ECO:0000259" key="5">
    <source>
        <dbReference type="PROSITE" id="PS50850"/>
    </source>
</evidence>
<evidence type="ECO:0000256" key="3">
    <source>
        <dbReference type="ARBA" id="ARBA00023136"/>
    </source>
</evidence>
<dbReference type="RefSeq" id="WP_048435443.1">
    <property type="nucleotide sequence ID" value="NZ_LWHQ01000006.1"/>
</dbReference>
<feature type="transmembrane region" description="Helical" evidence="4">
    <location>
        <begin position="188"/>
        <end position="207"/>
    </location>
</feature>
<evidence type="ECO:0000313" key="6">
    <source>
        <dbReference type="EMBL" id="OAS27200.1"/>
    </source>
</evidence>
<keyword evidence="3 4" id="KW-0472">Membrane</keyword>
<dbReference type="Pfam" id="PF07690">
    <property type="entry name" value="MFS_1"/>
    <property type="match status" value="1"/>
</dbReference>
<dbReference type="CDD" id="cd17353">
    <property type="entry name" value="MFS_OFA_like"/>
    <property type="match status" value="1"/>
</dbReference>
<keyword evidence="1 4" id="KW-0812">Transmembrane</keyword>
<evidence type="ECO:0000256" key="2">
    <source>
        <dbReference type="ARBA" id="ARBA00022989"/>
    </source>
</evidence>